<feature type="compositionally biased region" description="Acidic residues" evidence="1">
    <location>
        <begin position="1"/>
        <end position="12"/>
    </location>
</feature>
<dbReference type="PANTHER" id="PTHR33065:SF113">
    <property type="entry name" value="DUF6598 DOMAIN-CONTAINING PROTEIN"/>
    <property type="match status" value="1"/>
</dbReference>
<feature type="domain" description="DUF6598" evidence="2">
    <location>
        <begin position="136"/>
        <end position="375"/>
    </location>
</feature>
<dbReference type="Pfam" id="PF20241">
    <property type="entry name" value="DUF6598"/>
    <property type="match status" value="1"/>
</dbReference>
<evidence type="ECO:0000313" key="3">
    <source>
        <dbReference type="EnsemblPlants" id="EMT32084"/>
    </source>
</evidence>
<proteinExistence type="predicted"/>
<sequence>MEMETETEMEMEMESRKRPRVAAAAAEEEPAATAEDPSLAAAASAEYAAWLEEMAVHEAKAAEFRKNLLANPLTPVQLRERKEAAWEKYNNESWERARDNWIWHPFEAVTEIPCMRFTNDNINDPNYPRLVRTMPTLQIVSVQVKDITGGLHWPLDVYGFVAVRDVVDRKRIMVFDRERDDYQRISEQDSYLTLTGPTRGVVMTIDPSYLEAKLKVRGATESEDKDLSKFAKTYSLGCYLPIKHTSKLCTLELQHYTVCSSVEATIRVQVIEGQFPRDFRGVLTASTDAESGVMISLLDFNNDELPVDADGSVKLSRQVVSVRKGGKLKVSVWQHGVGEEEDQEITAASFTATEAETSTNYMPMKKWKCWMEVTVAWSLFSCW</sequence>
<accession>M8CCF8</accession>
<protein>
    <recommendedName>
        <fullName evidence="2">DUF6598 domain-containing protein</fullName>
    </recommendedName>
</protein>
<feature type="region of interest" description="Disordered" evidence="1">
    <location>
        <begin position="1"/>
        <end position="39"/>
    </location>
</feature>
<name>M8CCF8_AEGTA</name>
<dbReference type="InterPro" id="IPR046533">
    <property type="entry name" value="DUF6598"/>
</dbReference>
<dbReference type="OMA" id="KYNIESW"/>
<organism evidence="3">
    <name type="scientific">Aegilops tauschii</name>
    <name type="common">Tausch's goatgrass</name>
    <name type="synonym">Aegilops squarrosa</name>
    <dbReference type="NCBI Taxonomy" id="37682"/>
    <lineage>
        <taxon>Eukaryota</taxon>
        <taxon>Viridiplantae</taxon>
        <taxon>Streptophyta</taxon>
        <taxon>Embryophyta</taxon>
        <taxon>Tracheophyta</taxon>
        <taxon>Spermatophyta</taxon>
        <taxon>Magnoliopsida</taxon>
        <taxon>Liliopsida</taxon>
        <taxon>Poales</taxon>
        <taxon>Poaceae</taxon>
        <taxon>BOP clade</taxon>
        <taxon>Pooideae</taxon>
        <taxon>Triticodae</taxon>
        <taxon>Triticeae</taxon>
        <taxon>Triticinae</taxon>
        <taxon>Aegilops</taxon>
    </lineage>
</organism>
<evidence type="ECO:0000256" key="1">
    <source>
        <dbReference type="SAM" id="MobiDB-lite"/>
    </source>
</evidence>
<dbReference type="AlphaFoldDB" id="M8CCF8"/>
<reference evidence="3" key="1">
    <citation type="submission" date="2015-06" db="UniProtKB">
        <authorList>
            <consortium name="EnsemblPlants"/>
        </authorList>
    </citation>
    <scope>IDENTIFICATION</scope>
</reference>
<dbReference type="EnsemblPlants" id="EMT32084">
    <property type="protein sequence ID" value="EMT32084"/>
    <property type="gene ID" value="F775_03837"/>
</dbReference>
<evidence type="ECO:0000259" key="2">
    <source>
        <dbReference type="Pfam" id="PF20241"/>
    </source>
</evidence>
<dbReference type="PANTHER" id="PTHR33065">
    <property type="entry name" value="OS07G0486400 PROTEIN"/>
    <property type="match status" value="1"/>
</dbReference>